<protein>
    <submittedName>
        <fullName evidence="4">Putative AAA family ATPase</fullName>
    </submittedName>
</protein>
<dbReference type="GO" id="GO:0004386">
    <property type="term" value="F:helicase activity"/>
    <property type="evidence" value="ECO:0007669"/>
    <property type="project" value="InterPro"/>
</dbReference>
<dbReference type="STRING" id="77044.A0A1S8A582"/>
<proteinExistence type="predicted"/>
<feature type="region of interest" description="Disordered" evidence="1">
    <location>
        <begin position="45"/>
        <end position="65"/>
    </location>
</feature>
<accession>A0A1S8A582</accession>
<dbReference type="OrthoDB" id="2423195at2759"/>
<name>A0A1S8A582_ROSNE</name>
<dbReference type="SUPFAM" id="SSF52540">
    <property type="entry name" value="P-loop containing nucleoside triphosphate hydrolases"/>
    <property type="match status" value="1"/>
</dbReference>
<evidence type="ECO:0000256" key="1">
    <source>
        <dbReference type="SAM" id="MobiDB-lite"/>
    </source>
</evidence>
<dbReference type="InterPro" id="IPR045055">
    <property type="entry name" value="DNA2/NAM7-like"/>
</dbReference>
<dbReference type="Pfam" id="PF13087">
    <property type="entry name" value="AAA_12"/>
    <property type="match status" value="1"/>
</dbReference>
<dbReference type="InterPro" id="IPR027417">
    <property type="entry name" value="P-loop_NTPase"/>
</dbReference>
<evidence type="ECO:0000313" key="5">
    <source>
        <dbReference type="Proteomes" id="UP000054516"/>
    </source>
</evidence>
<dbReference type="InterPro" id="IPR041677">
    <property type="entry name" value="DNA2/NAM7_AAA_11"/>
</dbReference>
<dbReference type="EMBL" id="DF977446">
    <property type="protein sequence ID" value="GAW25045.1"/>
    <property type="molecule type" value="Genomic_DNA"/>
</dbReference>
<feature type="domain" description="DNA2/NAM7 helicase helicase" evidence="2">
    <location>
        <begin position="332"/>
        <end position="655"/>
    </location>
</feature>
<evidence type="ECO:0000259" key="2">
    <source>
        <dbReference type="Pfam" id="PF13086"/>
    </source>
</evidence>
<dbReference type="InterPro" id="IPR041679">
    <property type="entry name" value="DNA2/NAM7-like_C"/>
</dbReference>
<dbReference type="Gene3D" id="3.40.50.300">
    <property type="entry name" value="P-loop containing nucleotide triphosphate hydrolases"/>
    <property type="match status" value="3"/>
</dbReference>
<dbReference type="Pfam" id="PF13086">
    <property type="entry name" value="AAA_11"/>
    <property type="match status" value="1"/>
</dbReference>
<feature type="domain" description="DNA2/NAM7 helicase-like C-terminal" evidence="3">
    <location>
        <begin position="669"/>
        <end position="787"/>
    </location>
</feature>
<organism evidence="4">
    <name type="scientific">Rosellinia necatrix</name>
    <name type="common">White root-rot fungus</name>
    <dbReference type="NCBI Taxonomy" id="77044"/>
    <lineage>
        <taxon>Eukaryota</taxon>
        <taxon>Fungi</taxon>
        <taxon>Dikarya</taxon>
        <taxon>Ascomycota</taxon>
        <taxon>Pezizomycotina</taxon>
        <taxon>Sordariomycetes</taxon>
        <taxon>Xylariomycetidae</taxon>
        <taxon>Xylariales</taxon>
        <taxon>Xylariaceae</taxon>
        <taxon>Rosellinia</taxon>
    </lineage>
</organism>
<gene>
    <name evidence="4" type="ORF">SAMD00023353_0102180</name>
</gene>
<dbReference type="PANTHER" id="PTHR10887:SF341">
    <property type="entry name" value="NFX1-TYPE ZINC FINGER-CONTAINING PROTEIN 1"/>
    <property type="match status" value="1"/>
</dbReference>
<dbReference type="AlphaFoldDB" id="A0A1S8A582"/>
<dbReference type="Proteomes" id="UP000054516">
    <property type="component" value="Unassembled WGS sequence"/>
</dbReference>
<evidence type="ECO:0000259" key="3">
    <source>
        <dbReference type="Pfam" id="PF13087"/>
    </source>
</evidence>
<keyword evidence="5" id="KW-1185">Reference proteome</keyword>
<evidence type="ECO:0000313" key="4">
    <source>
        <dbReference type="EMBL" id="GAW25045.1"/>
    </source>
</evidence>
<dbReference type="GO" id="GO:0031380">
    <property type="term" value="C:nuclear RNA-directed RNA polymerase complex"/>
    <property type="evidence" value="ECO:0007669"/>
    <property type="project" value="TreeGrafter"/>
</dbReference>
<dbReference type="PANTHER" id="PTHR10887">
    <property type="entry name" value="DNA2/NAM7 HELICASE FAMILY"/>
    <property type="match status" value="1"/>
</dbReference>
<dbReference type="CDD" id="cd17936">
    <property type="entry name" value="EEXXEc_NFX1"/>
    <property type="match status" value="1"/>
</dbReference>
<dbReference type="GO" id="GO:0031048">
    <property type="term" value="P:regulatory ncRNA-mediated heterochromatin formation"/>
    <property type="evidence" value="ECO:0007669"/>
    <property type="project" value="TreeGrafter"/>
</dbReference>
<reference evidence="4" key="1">
    <citation type="submission" date="2016-03" db="EMBL/GenBank/DDBJ databases">
        <title>Draft genome sequence of Rosellinia necatrix.</title>
        <authorList>
            <person name="Kanematsu S."/>
        </authorList>
    </citation>
    <scope>NUCLEOTIDE SEQUENCE [LARGE SCALE GENOMIC DNA]</scope>
    <source>
        <strain evidence="4">W97</strain>
    </source>
</reference>
<sequence length="798" mass="90471">MLPSPQSNDFRATAESLVNGDWRLVVSSGKTDRLMRQIKALTAPSSASGTGFVSRDGLSPGGRHDNDFANYRDISTLPTRDELLSREKPFYLHASSIAEADAADRIQIHLDNQYRLVREDMIGDMQEEFRNVANGKKRRGFRNTFIQDMSFVDFDKDTMGKERPCTIIVQCNEDILEENLKIQGDNTFENRKKALKRVPAFFRHLSFGCLVKGNNVLGFASVDRNEDRLALKPPQICLRVTGPDSLEQILRELQQGRLDYLQLSTPVFAYEPILERLQRKTDIELADDILGLSNDPQLSRLVPQALLNSLRGLQPGSSDLQHLLKLSKPVSLDPSQVQALVHGLTYRVGLIQGPPGTGKSLVGALLTKALVDNTNDILLVLSFTNHALDQFIEDLMDIGIHSDSIVRLGSKSTTRTAPLLLSAQNGAGQQRRWTRYELLDYQRNQMTHFLEMVDESSANFFQDRISHNEILQYLQFSEVDQDFYDALAPPEAGEGETIVGPKGKKMQSGDLFQRWQRGQNAVTFTSSGSNPKWRSVWNLSKSERLAKVEEWTKDIMQDRLRELTTHIENFNKCQKTILKLRQEKTEHILQSKRIIACTTTAASMYASEIQAAAPGVVIVEEAGEILESHILAAMGPTTKHLIQIGDHKQLRPKVKNYKLTVEAGSGYDLNRSLFERLILQDRPSRTLLHQHRMRPEISELVRHNYPELHDAPSTQGRPHLRGFQDDVIFCNHKYPEIKHDVLREKLDPFAQSSKQNVYEADMVLKCIRYLGQQSYKTDDIVILTPYLVRTNVSLFKSS</sequence>